<reference evidence="1 2" key="1">
    <citation type="journal article" date="2014" name="Genome Biol.">
        <title>Transcriptome and methylome profiling reveals relics of genome dominance in the mesopolyploid Brassica oleracea.</title>
        <authorList>
            <person name="Parkin I.A."/>
            <person name="Koh C."/>
            <person name="Tang H."/>
            <person name="Robinson S.J."/>
            <person name="Kagale S."/>
            <person name="Clarke W.E."/>
            <person name="Town C.D."/>
            <person name="Nixon J."/>
            <person name="Krishnakumar V."/>
            <person name="Bidwell S.L."/>
            <person name="Denoeud F."/>
            <person name="Belcram H."/>
            <person name="Links M.G."/>
            <person name="Just J."/>
            <person name="Clarke C."/>
            <person name="Bender T."/>
            <person name="Huebert T."/>
            <person name="Mason A.S."/>
            <person name="Pires J.C."/>
            <person name="Barker G."/>
            <person name="Moore J."/>
            <person name="Walley P.G."/>
            <person name="Manoli S."/>
            <person name="Batley J."/>
            <person name="Edwards D."/>
            <person name="Nelson M.N."/>
            <person name="Wang X."/>
            <person name="Paterson A.H."/>
            <person name="King G."/>
            <person name="Bancroft I."/>
            <person name="Chalhoub B."/>
            <person name="Sharpe A.G."/>
        </authorList>
    </citation>
    <scope>NUCLEOTIDE SEQUENCE</scope>
    <source>
        <strain evidence="1 2">cv. TO1000</strain>
    </source>
</reference>
<protein>
    <submittedName>
        <fullName evidence="1">Uncharacterized protein</fullName>
    </submittedName>
</protein>
<dbReference type="Gramene" id="Bo7g067040.1">
    <property type="protein sequence ID" value="Bo7g067040.1"/>
    <property type="gene ID" value="Bo7g067040"/>
</dbReference>
<evidence type="ECO:0000313" key="2">
    <source>
        <dbReference type="Proteomes" id="UP000032141"/>
    </source>
</evidence>
<organism evidence="1 2">
    <name type="scientific">Brassica oleracea var. oleracea</name>
    <dbReference type="NCBI Taxonomy" id="109376"/>
    <lineage>
        <taxon>Eukaryota</taxon>
        <taxon>Viridiplantae</taxon>
        <taxon>Streptophyta</taxon>
        <taxon>Embryophyta</taxon>
        <taxon>Tracheophyta</taxon>
        <taxon>Spermatophyta</taxon>
        <taxon>Magnoliopsida</taxon>
        <taxon>eudicotyledons</taxon>
        <taxon>Gunneridae</taxon>
        <taxon>Pentapetalae</taxon>
        <taxon>rosids</taxon>
        <taxon>malvids</taxon>
        <taxon>Brassicales</taxon>
        <taxon>Brassicaceae</taxon>
        <taxon>Brassiceae</taxon>
        <taxon>Brassica</taxon>
    </lineage>
</organism>
<dbReference type="Proteomes" id="UP000032141">
    <property type="component" value="Chromosome C7"/>
</dbReference>
<sequence length="71" mass="8848">MKFDPIGLRLFVVTIIDLLREMWMKTTYLGVGTRIFSTQPSKPKRFFSLLRYLRLLHRLYRLRFRRRRVWS</sequence>
<evidence type="ECO:0000313" key="1">
    <source>
        <dbReference type="EnsemblPlants" id="Bo7g067040.1"/>
    </source>
</evidence>
<dbReference type="HOGENOM" id="CLU_2743557_0_0_1"/>
<proteinExistence type="predicted"/>
<accession>A0A0D3D8T8</accession>
<dbReference type="AlphaFoldDB" id="A0A0D3D8T8"/>
<reference evidence="1" key="2">
    <citation type="submission" date="2015-03" db="UniProtKB">
        <authorList>
            <consortium name="EnsemblPlants"/>
        </authorList>
    </citation>
    <scope>IDENTIFICATION</scope>
</reference>
<keyword evidence="2" id="KW-1185">Reference proteome</keyword>
<name>A0A0D3D8T8_BRAOL</name>
<dbReference type="EnsemblPlants" id="Bo7g067040.1">
    <property type="protein sequence ID" value="Bo7g067040.1"/>
    <property type="gene ID" value="Bo7g067040"/>
</dbReference>